<keyword evidence="6" id="KW-0663">Pyridoxal phosphate</keyword>
<evidence type="ECO:0000256" key="3">
    <source>
        <dbReference type="ARBA" id="ARBA00013049"/>
    </source>
</evidence>
<reference evidence="11" key="1">
    <citation type="submission" date="2013-02" db="EMBL/GenBank/DDBJ databases">
        <authorList>
            <person name="Hughes D."/>
        </authorList>
    </citation>
    <scope>NUCLEOTIDE SEQUENCE</scope>
    <source>
        <strain>Durham</strain>
        <strain evidence="11">NC isolate 2 -- Noor lab</strain>
    </source>
</reference>
<dbReference type="OMA" id="YEWDTPA"/>
<protein>
    <recommendedName>
        <fullName evidence="3">alanine--glyoxylate transaminase</fullName>
        <ecNumber evidence="3">2.6.1.44</ecNumber>
    </recommendedName>
</protein>
<sequence length="304" mass="33433">MDFKVPQSLRKPLEVPKKTLMGAGPSNCSERVLNAMKNPILGHLHPECLKIMDDIKEGIQYIFQTENKATMCVSGSGHAGMEAAMVNLLQDGDVALFGTTGFWGNRAADMAQRCGADVRYVQAKFAHALTLDEIKEAIEGHKPEILFLAQGDSATGILQTNLAEIGQLCREKNCILVVDTVASLGGAEFRMDEWKVDVAYTGSQKVLCGPPGITPISFNDRAMARIKNRNSKIKSYYFDATLIGKYWGCFGPSRIYHHTICSTLLYGLREAIAVVCEQGLQSVIQRHMECSFRLQKGVKALGLE</sequence>
<evidence type="ECO:0000313" key="11">
    <source>
        <dbReference type="Proteomes" id="UP000015102"/>
    </source>
</evidence>
<evidence type="ECO:0000256" key="7">
    <source>
        <dbReference type="RuleBase" id="RU004075"/>
    </source>
</evidence>
<reference evidence="10" key="2">
    <citation type="submission" date="2015-06" db="UniProtKB">
        <authorList>
            <consortium name="EnsemblMetazoa"/>
        </authorList>
    </citation>
    <scope>IDENTIFICATION</scope>
</reference>
<dbReference type="GO" id="GO:0005777">
    <property type="term" value="C:peroxisome"/>
    <property type="evidence" value="ECO:0007669"/>
    <property type="project" value="TreeGrafter"/>
</dbReference>
<organism evidence="10 11">
    <name type="scientific">Megaselia scalaris</name>
    <name type="common">Humpbacked fly</name>
    <name type="synonym">Phora scalaris</name>
    <dbReference type="NCBI Taxonomy" id="36166"/>
    <lineage>
        <taxon>Eukaryota</taxon>
        <taxon>Metazoa</taxon>
        <taxon>Ecdysozoa</taxon>
        <taxon>Arthropoda</taxon>
        <taxon>Hexapoda</taxon>
        <taxon>Insecta</taxon>
        <taxon>Pterygota</taxon>
        <taxon>Neoptera</taxon>
        <taxon>Endopterygota</taxon>
        <taxon>Diptera</taxon>
        <taxon>Brachycera</taxon>
        <taxon>Muscomorpha</taxon>
        <taxon>Platypezoidea</taxon>
        <taxon>Phoridae</taxon>
        <taxon>Megaseliini</taxon>
        <taxon>Megaselia</taxon>
    </lineage>
</organism>
<comment type="cofactor">
    <cofactor evidence="1 8">
        <name>pyridoxal 5'-phosphate</name>
        <dbReference type="ChEBI" id="CHEBI:597326"/>
    </cofactor>
</comment>
<evidence type="ECO:0000313" key="10">
    <source>
        <dbReference type="EnsemblMetazoa" id="MESCA008077-PA"/>
    </source>
</evidence>
<dbReference type="EnsemblMetazoa" id="MESCA008077-RA">
    <property type="protein sequence ID" value="MESCA008077-PA"/>
    <property type="gene ID" value="MESCA008077"/>
</dbReference>
<dbReference type="InterPro" id="IPR015424">
    <property type="entry name" value="PyrdxlP-dep_Trfase"/>
</dbReference>
<dbReference type="Gene3D" id="3.40.640.10">
    <property type="entry name" value="Type I PLP-dependent aspartate aminotransferase-like (Major domain)"/>
    <property type="match status" value="1"/>
</dbReference>
<keyword evidence="11" id="KW-1185">Reference proteome</keyword>
<dbReference type="GO" id="GO:0008453">
    <property type="term" value="F:alanine-glyoxylate transaminase activity"/>
    <property type="evidence" value="ECO:0007669"/>
    <property type="project" value="UniProtKB-EC"/>
</dbReference>
<keyword evidence="5" id="KW-0808">Transferase</keyword>
<feature type="domain" description="Aminotransferase class V" evidence="9">
    <location>
        <begin position="41"/>
        <end position="301"/>
    </location>
</feature>
<dbReference type="InterPro" id="IPR020578">
    <property type="entry name" value="Aminotrans_V_PyrdxlP_BS"/>
</dbReference>
<dbReference type="PANTHER" id="PTHR21152:SF40">
    <property type="entry name" value="ALANINE--GLYOXYLATE AMINOTRANSFERASE"/>
    <property type="match status" value="1"/>
</dbReference>
<evidence type="ECO:0000256" key="6">
    <source>
        <dbReference type="ARBA" id="ARBA00022898"/>
    </source>
</evidence>
<dbReference type="EMBL" id="CAQQ02046101">
    <property type="status" value="NOT_ANNOTATED_CDS"/>
    <property type="molecule type" value="Genomic_DNA"/>
</dbReference>
<dbReference type="InterPro" id="IPR000192">
    <property type="entry name" value="Aminotrans_V_dom"/>
</dbReference>
<accession>T1GWA4</accession>
<evidence type="ECO:0000256" key="8">
    <source>
        <dbReference type="RuleBase" id="RU004504"/>
    </source>
</evidence>
<dbReference type="EC" id="2.6.1.44" evidence="3"/>
<dbReference type="PANTHER" id="PTHR21152">
    <property type="entry name" value="AMINOTRANSFERASE CLASS V"/>
    <property type="match status" value="1"/>
</dbReference>
<evidence type="ECO:0000256" key="2">
    <source>
        <dbReference type="ARBA" id="ARBA00009236"/>
    </source>
</evidence>
<dbReference type="AlphaFoldDB" id="T1GWA4"/>
<name>T1GWA4_MEGSC</name>
<keyword evidence="4" id="KW-0032">Aminotransferase</keyword>
<dbReference type="HOGENOM" id="CLU_027686_0_0_1"/>
<evidence type="ECO:0000256" key="5">
    <source>
        <dbReference type="ARBA" id="ARBA00022679"/>
    </source>
</evidence>
<dbReference type="FunFam" id="3.40.640.10:FF:000027">
    <property type="entry name" value="Serine--pyruvate aminotransferase, mitochondrial"/>
    <property type="match status" value="1"/>
</dbReference>
<dbReference type="Pfam" id="PF00266">
    <property type="entry name" value="Aminotran_5"/>
    <property type="match status" value="1"/>
</dbReference>
<dbReference type="STRING" id="36166.T1GWA4"/>
<dbReference type="Proteomes" id="UP000015102">
    <property type="component" value="Unassembled WGS sequence"/>
</dbReference>
<dbReference type="InterPro" id="IPR015422">
    <property type="entry name" value="PyrdxlP-dep_Trfase_small"/>
</dbReference>
<dbReference type="Gene3D" id="3.90.1150.10">
    <property type="entry name" value="Aspartate Aminotransferase, domain 1"/>
    <property type="match status" value="1"/>
</dbReference>
<evidence type="ECO:0000259" key="9">
    <source>
        <dbReference type="Pfam" id="PF00266"/>
    </source>
</evidence>
<dbReference type="GO" id="GO:0019265">
    <property type="term" value="P:glycine biosynthetic process, by transamination of glyoxylate"/>
    <property type="evidence" value="ECO:0007669"/>
    <property type="project" value="TreeGrafter"/>
</dbReference>
<dbReference type="GO" id="GO:0004760">
    <property type="term" value="F:L-serine-pyruvate transaminase activity"/>
    <property type="evidence" value="ECO:0007669"/>
    <property type="project" value="TreeGrafter"/>
</dbReference>
<dbReference type="InterPro" id="IPR015421">
    <property type="entry name" value="PyrdxlP-dep_Trfase_major"/>
</dbReference>
<evidence type="ECO:0000256" key="1">
    <source>
        <dbReference type="ARBA" id="ARBA00001933"/>
    </source>
</evidence>
<dbReference type="SUPFAM" id="SSF53383">
    <property type="entry name" value="PLP-dependent transferases"/>
    <property type="match status" value="1"/>
</dbReference>
<evidence type="ECO:0000256" key="4">
    <source>
        <dbReference type="ARBA" id="ARBA00022576"/>
    </source>
</evidence>
<dbReference type="PROSITE" id="PS00595">
    <property type="entry name" value="AA_TRANSFER_CLASS_5"/>
    <property type="match status" value="1"/>
</dbReference>
<comment type="similarity">
    <text evidence="2 7">Belongs to the class-V pyridoxal-phosphate-dependent aminotransferase family.</text>
</comment>
<proteinExistence type="inferred from homology"/>